<protein>
    <submittedName>
        <fullName evidence="2">Cellulose biosynthesis protein catalytic subunit A</fullName>
        <ecNumber evidence="2">2.4.1.12</ecNumber>
    </submittedName>
</protein>
<dbReference type="EC" id="2.4.1.12" evidence="2"/>
<dbReference type="GO" id="GO:0016760">
    <property type="term" value="F:cellulose synthase (UDP-forming) activity"/>
    <property type="evidence" value="ECO:0007669"/>
    <property type="project" value="UniProtKB-EC"/>
</dbReference>
<proteinExistence type="predicted"/>
<name>A0A379W2F1_SALET</name>
<keyword evidence="2" id="KW-0808">Transferase</keyword>
<keyword evidence="2" id="KW-0328">Glycosyltransferase</keyword>
<gene>
    <name evidence="2" type="primary">bscA_1</name>
    <name evidence="2" type="ORF">NCTC8258_00413</name>
</gene>
<evidence type="ECO:0000256" key="1">
    <source>
        <dbReference type="SAM" id="Phobius"/>
    </source>
</evidence>
<reference evidence="2 3" key="1">
    <citation type="submission" date="2018-06" db="EMBL/GenBank/DDBJ databases">
        <authorList>
            <consortium name="Pathogen Informatics"/>
            <person name="Doyle S."/>
        </authorList>
    </citation>
    <scope>NUCLEOTIDE SEQUENCE [LARGE SCALE GENOMIC DNA]</scope>
    <source>
        <strain evidence="2 3">NCTC8258</strain>
    </source>
</reference>
<keyword evidence="1" id="KW-1133">Transmembrane helix</keyword>
<evidence type="ECO:0000313" key="2">
    <source>
        <dbReference type="EMBL" id="SUH12796.1"/>
    </source>
</evidence>
<sequence>MSALSRWLLIPPVSARLSERYQGYRRHGASPFSAALGCLWMILAWIVFPLEHPRWAAYSRRA</sequence>
<keyword evidence="1" id="KW-0812">Transmembrane</keyword>
<organism evidence="2 3">
    <name type="scientific">Salmonella enterica I</name>
    <dbReference type="NCBI Taxonomy" id="59201"/>
    <lineage>
        <taxon>Bacteria</taxon>
        <taxon>Pseudomonadati</taxon>
        <taxon>Pseudomonadota</taxon>
        <taxon>Gammaproteobacteria</taxon>
        <taxon>Enterobacterales</taxon>
        <taxon>Enterobacteriaceae</taxon>
        <taxon>Salmonella</taxon>
    </lineage>
</organism>
<accession>A0A379W2F1</accession>
<evidence type="ECO:0000313" key="3">
    <source>
        <dbReference type="Proteomes" id="UP000255509"/>
    </source>
</evidence>
<dbReference type="EMBL" id="UGXS01000004">
    <property type="protein sequence ID" value="SUH12796.1"/>
    <property type="molecule type" value="Genomic_DNA"/>
</dbReference>
<feature type="transmembrane region" description="Helical" evidence="1">
    <location>
        <begin position="31"/>
        <end position="50"/>
    </location>
</feature>
<keyword evidence="1" id="KW-0472">Membrane</keyword>
<dbReference type="Proteomes" id="UP000255509">
    <property type="component" value="Unassembled WGS sequence"/>
</dbReference>
<dbReference type="AlphaFoldDB" id="A0A379W2F1"/>